<evidence type="ECO:0000313" key="3">
    <source>
        <dbReference type="Proteomes" id="UP000315363"/>
    </source>
</evidence>
<organism evidence="2 3">
    <name type="scientific">Arenibacter algicola</name>
    <dbReference type="NCBI Taxonomy" id="616991"/>
    <lineage>
        <taxon>Bacteria</taxon>
        <taxon>Pseudomonadati</taxon>
        <taxon>Bacteroidota</taxon>
        <taxon>Flavobacteriia</taxon>
        <taxon>Flavobacteriales</taxon>
        <taxon>Flavobacteriaceae</taxon>
        <taxon>Arenibacter</taxon>
    </lineage>
</organism>
<dbReference type="EMBL" id="VHIF01000001">
    <property type="protein sequence ID" value="TQO37518.1"/>
    <property type="molecule type" value="Genomic_DNA"/>
</dbReference>
<keyword evidence="3" id="KW-1185">Reference proteome</keyword>
<comment type="caution">
    <text evidence="2">The sequence shown here is derived from an EMBL/GenBank/DDBJ whole genome shotgun (WGS) entry which is preliminary data.</text>
</comment>
<protein>
    <recommendedName>
        <fullName evidence="4">Lipoprotein</fullName>
    </recommendedName>
</protein>
<reference evidence="2 3" key="1">
    <citation type="submission" date="2019-06" db="EMBL/GenBank/DDBJ databases">
        <title>A large-scale integrated study on North Sea by COGITO (Coastal Microbe Genomic &amp; Taxonomic Observatory).</title>
        <authorList>
            <person name="Teeling H."/>
        </authorList>
    </citation>
    <scope>NUCLEOTIDE SEQUENCE [LARGE SCALE GENOMIC DNA]</scope>
    <source>
        <strain evidence="2 3">MAR_2009_79</strain>
    </source>
</reference>
<gene>
    <name evidence="2" type="ORF">GQ41_2127</name>
</gene>
<dbReference type="PROSITE" id="PS51257">
    <property type="entry name" value="PROKAR_LIPOPROTEIN"/>
    <property type="match status" value="1"/>
</dbReference>
<proteinExistence type="predicted"/>
<feature type="chain" id="PRO_5045424884" description="Lipoprotein" evidence="1">
    <location>
        <begin position="21"/>
        <end position="247"/>
    </location>
</feature>
<dbReference type="Proteomes" id="UP000315363">
    <property type="component" value="Unassembled WGS sequence"/>
</dbReference>
<keyword evidence="1" id="KW-0732">Signal</keyword>
<accession>A0ABY3AAM0</accession>
<evidence type="ECO:0000256" key="1">
    <source>
        <dbReference type="SAM" id="SignalP"/>
    </source>
</evidence>
<evidence type="ECO:0008006" key="4">
    <source>
        <dbReference type="Google" id="ProtNLM"/>
    </source>
</evidence>
<evidence type="ECO:0000313" key="2">
    <source>
        <dbReference type="EMBL" id="TQO37518.1"/>
    </source>
</evidence>
<dbReference type="RefSeq" id="WP_142189419.1">
    <property type="nucleotide sequence ID" value="NZ_VHIF01000001.1"/>
</dbReference>
<sequence>MKIKSIVLLSSMLIILGSCSKESTSDEFEQANGKVAEKLITRMDMISVQDSEDNASLFINYDSKNRVSSFTDGYDSSVLVYENDELSNISGGSEPMQTSEFYQMPYDVFQFGEVVEYDSNKNPSVIRLLEEDYEGHINEFKMDISYDPTPNPFFYTLKAAGVIDVLDQVQFNIGLSTQSPDLIQARKLLPLNNIKKIVVTDVESGSITFQLVADYVYDEEDYPISATFTAISENDGTSIFLKKYEYQ</sequence>
<feature type="signal peptide" evidence="1">
    <location>
        <begin position="1"/>
        <end position="20"/>
    </location>
</feature>
<name>A0ABY3AAM0_9FLAO</name>